<accession>A0ABV8LPV5</accession>
<gene>
    <name evidence="1" type="ORF">ACFOZ4_17535</name>
</gene>
<sequence>MAQVSVDAGNLVVEIEGMDKLWALKSRLEIPLANVRGATADPGVVRESRGIRTAGTYMPGVITAGTFRVDGERIFWDVRDPAKAVVIELRDERYARLIVQVDDPRATVDLIERTIPAPRP</sequence>
<dbReference type="RefSeq" id="WP_253753288.1">
    <property type="nucleotide sequence ID" value="NZ_JAMZDZ010000001.1"/>
</dbReference>
<organism evidence="1 2">
    <name type="scientific">Hamadaea flava</name>
    <dbReference type="NCBI Taxonomy" id="1742688"/>
    <lineage>
        <taxon>Bacteria</taxon>
        <taxon>Bacillati</taxon>
        <taxon>Actinomycetota</taxon>
        <taxon>Actinomycetes</taxon>
        <taxon>Micromonosporales</taxon>
        <taxon>Micromonosporaceae</taxon>
        <taxon>Hamadaea</taxon>
    </lineage>
</organism>
<protein>
    <recommendedName>
        <fullName evidence="3">Bacterial Pleckstrin homology domain-containing protein</fullName>
    </recommendedName>
</protein>
<comment type="caution">
    <text evidence="1">The sequence shown here is derived from an EMBL/GenBank/DDBJ whole genome shotgun (WGS) entry which is preliminary data.</text>
</comment>
<evidence type="ECO:0000313" key="1">
    <source>
        <dbReference type="EMBL" id="MFC4132413.1"/>
    </source>
</evidence>
<proteinExistence type="predicted"/>
<dbReference type="EMBL" id="JBHSAY010000009">
    <property type="protein sequence ID" value="MFC4132413.1"/>
    <property type="molecule type" value="Genomic_DNA"/>
</dbReference>
<evidence type="ECO:0000313" key="2">
    <source>
        <dbReference type="Proteomes" id="UP001595816"/>
    </source>
</evidence>
<name>A0ABV8LPV5_9ACTN</name>
<dbReference type="Proteomes" id="UP001595816">
    <property type="component" value="Unassembled WGS sequence"/>
</dbReference>
<keyword evidence="2" id="KW-1185">Reference proteome</keyword>
<reference evidence="2" key="1">
    <citation type="journal article" date="2019" name="Int. J. Syst. Evol. Microbiol.">
        <title>The Global Catalogue of Microorganisms (GCM) 10K type strain sequencing project: providing services to taxonomists for standard genome sequencing and annotation.</title>
        <authorList>
            <consortium name="The Broad Institute Genomics Platform"/>
            <consortium name="The Broad Institute Genome Sequencing Center for Infectious Disease"/>
            <person name="Wu L."/>
            <person name="Ma J."/>
        </authorList>
    </citation>
    <scope>NUCLEOTIDE SEQUENCE [LARGE SCALE GENOMIC DNA]</scope>
    <source>
        <strain evidence="2">CGMCC 4.7289</strain>
    </source>
</reference>
<evidence type="ECO:0008006" key="3">
    <source>
        <dbReference type="Google" id="ProtNLM"/>
    </source>
</evidence>